<evidence type="ECO:0000313" key="1">
    <source>
        <dbReference type="EMBL" id="GAA1959670.1"/>
    </source>
</evidence>
<keyword evidence="2" id="KW-1185">Reference proteome</keyword>
<gene>
    <name evidence="1" type="ORF">GCM10009838_15030</name>
</gene>
<dbReference type="RefSeq" id="WP_344656196.1">
    <property type="nucleotide sequence ID" value="NZ_BAAAQM010000006.1"/>
</dbReference>
<sequence length="203" mass="22020">MVTTQTEPLVTPNSYALVLPPGWIRVSLGGTVDAAVKDIADRMFARLPRDAYLERRREMEDLLREMVRQARATNGIDLYLPVEEMHGVTVSASFVVGGAALPDELDDIDTLGLLGAMAADGGLVEVDGSAGVRTERIQPPAADQPGATASRRVDYVFPIPGDTRRWLTVAFSTPGGGDPSDQVADVLVQLFDAMMCTFEWRTR</sequence>
<proteinExistence type="predicted"/>
<evidence type="ECO:0008006" key="3">
    <source>
        <dbReference type="Google" id="ProtNLM"/>
    </source>
</evidence>
<evidence type="ECO:0000313" key="2">
    <source>
        <dbReference type="Proteomes" id="UP001499854"/>
    </source>
</evidence>
<dbReference type="Proteomes" id="UP001499854">
    <property type="component" value="Unassembled WGS sequence"/>
</dbReference>
<protein>
    <recommendedName>
        <fullName evidence="3">B3/4 domain protein</fullName>
    </recommendedName>
</protein>
<comment type="caution">
    <text evidence="1">The sequence shown here is derived from an EMBL/GenBank/DDBJ whole genome shotgun (WGS) entry which is preliminary data.</text>
</comment>
<dbReference type="EMBL" id="BAAAQM010000006">
    <property type="protein sequence ID" value="GAA1959670.1"/>
    <property type="molecule type" value="Genomic_DNA"/>
</dbReference>
<name>A0ABP5CAM4_9ACTN</name>
<accession>A0ABP5CAM4</accession>
<organism evidence="1 2">
    <name type="scientific">Catenulispora subtropica</name>
    <dbReference type="NCBI Taxonomy" id="450798"/>
    <lineage>
        <taxon>Bacteria</taxon>
        <taxon>Bacillati</taxon>
        <taxon>Actinomycetota</taxon>
        <taxon>Actinomycetes</taxon>
        <taxon>Catenulisporales</taxon>
        <taxon>Catenulisporaceae</taxon>
        <taxon>Catenulispora</taxon>
    </lineage>
</organism>
<reference evidence="2" key="1">
    <citation type="journal article" date="2019" name="Int. J. Syst. Evol. Microbiol.">
        <title>The Global Catalogue of Microorganisms (GCM) 10K type strain sequencing project: providing services to taxonomists for standard genome sequencing and annotation.</title>
        <authorList>
            <consortium name="The Broad Institute Genomics Platform"/>
            <consortium name="The Broad Institute Genome Sequencing Center for Infectious Disease"/>
            <person name="Wu L."/>
            <person name="Ma J."/>
        </authorList>
    </citation>
    <scope>NUCLEOTIDE SEQUENCE [LARGE SCALE GENOMIC DNA]</scope>
    <source>
        <strain evidence="2">JCM 16013</strain>
    </source>
</reference>